<dbReference type="GO" id="GO:0022857">
    <property type="term" value="F:transmembrane transporter activity"/>
    <property type="evidence" value="ECO:0007669"/>
    <property type="project" value="InterPro"/>
</dbReference>
<feature type="transmembrane region" description="Helical" evidence="3">
    <location>
        <begin position="59"/>
        <end position="80"/>
    </location>
</feature>
<comment type="subcellular location">
    <subcellularLocation>
        <location evidence="1">Membrane</location>
        <topology evidence="1">Multi-pass membrane protein</topology>
    </subcellularLocation>
</comment>
<dbReference type="PANTHER" id="PTHR23520:SF5">
    <property type="entry name" value="TRANSPORTER, PUTATIVE (AFU_ORTHOLOGUE AFUA_3G04000)-RELATED"/>
    <property type="match status" value="1"/>
</dbReference>
<feature type="transmembrane region" description="Helical" evidence="3">
    <location>
        <begin position="192"/>
        <end position="211"/>
    </location>
</feature>
<dbReference type="InterPro" id="IPR011701">
    <property type="entry name" value="MFS"/>
</dbReference>
<evidence type="ECO:0000256" key="2">
    <source>
        <dbReference type="SAM" id="MobiDB-lite"/>
    </source>
</evidence>
<dbReference type="Proteomes" id="UP001296104">
    <property type="component" value="Unassembled WGS sequence"/>
</dbReference>
<feature type="transmembrane region" description="Helical" evidence="3">
    <location>
        <begin position="92"/>
        <end position="122"/>
    </location>
</feature>
<feature type="transmembrane region" description="Helical" evidence="3">
    <location>
        <begin position="320"/>
        <end position="338"/>
    </location>
</feature>
<dbReference type="AlphaFoldDB" id="A0AAI8Z7Y0"/>
<comment type="caution">
    <text evidence="5">The sequence shown here is derived from an EMBL/GenBank/DDBJ whole genome shotgun (WGS) entry which is preliminary data.</text>
</comment>
<keyword evidence="3" id="KW-0812">Transmembrane</keyword>
<keyword evidence="6" id="KW-1185">Reference proteome</keyword>
<dbReference type="InterPro" id="IPR020846">
    <property type="entry name" value="MFS_dom"/>
</dbReference>
<feature type="transmembrane region" description="Helical" evidence="3">
    <location>
        <begin position="359"/>
        <end position="380"/>
    </location>
</feature>
<dbReference type="Pfam" id="PF07690">
    <property type="entry name" value="MFS_1"/>
    <property type="match status" value="1"/>
</dbReference>
<feature type="domain" description="Major facilitator superfamily (MFS) profile" evidence="4">
    <location>
        <begin position="23"/>
        <end position="462"/>
    </location>
</feature>
<keyword evidence="3" id="KW-0472">Membrane</keyword>
<evidence type="ECO:0000256" key="3">
    <source>
        <dbReference type="SAM" id="Phobius"/>
    </source>
</evidence>
<proteinExistence type="predicted"/>
<dbReference type="InterPro" id="IPR036259">
    <property type="entry name" value="MFS_trans_sf"/>
</dbReference>
<dbReference type="PROSITE" id="PS50850">
    <property type="entry name" value="MFS"/>
    <property type="match status" value="1"/>
</dbReference>
<dbReference type="EMBL" id="CAVMBE010000115">
    <property type="protein sequence ID" value="CAK4034380.1"/>
    <property type="molecule type" value="Genomic_DNA"/>
</dbReference>
<feature type="compositionally biased region" description="Acidic residues" evidence="2">
    <location>
        <begin position="243"/>
        <end position="259"/>
    </location>
</feature>
<feature type="transmembrane region" description="Helical" evidence="3">
    <location>
        <begin position="32"/>
        <end position="53"/>
    </location>
</feature>
<sequence>MKPLLHRLSTELGLTTLLASSRDTDLLLLTRFIRMFAYGSSTLILALFFAALHHSDAKIGLFMTLTLVGDVLISLFLTLFADRLGRRRILTLGALLMTFSGATFATVSNYWILLLAAIVGVISPSGNEIGPFRAVEESTLAQLSDPATRSDIFALYVVSGTLGTASGSLVAGWATQAVQAKNGWSELASYRLVFWIYALIGILKAAMTMLLSGKCEAAAEPATPTPAPTRLSRQQRDQQNQSEDGEDEPFLDDNEEQEAETPSPPQPAKKQWFQLSKKSQLTLAKLCGLFFFDSLASGMVPASLIAYYISRKFGMEQGTLGTIMASAQFVSSLGNIFASSVAKRIGLVRTMVFTHLPSAIFLALLPAPSSLFMTILLLVARSSLASMDQAPRSAFLSAVVLPEERTAVMGIVNTVKTMSQSSGPLITGLLASDKRFWIAFVVAGTLKGSYDVAMLSMFASTPLEGERRRETDSPPEEEVYALEDSDDEESEGHTPAPNR</sequence>
<organism evidence="5 6">
    <name type="scientific">Lecanosticta acicola</name>
    <dbReference type="NCBI Taxonomy" id="111012"/>
    <lineage>
        <taxon>Eukaryota</taxon>
        <taxon>Fungi</taxon>
        <taxon>Dikarya</taxon>
        <taxon>Ascomycota</taxon>
        <taxon>Pezizomycotina</taxon>
        <taxon>Dothideomycetes</taxon>
        <taxon>Dothideomycetidae</taxon>
        <taxon>Mycosphaerellales</taxon>
        <taxon>Mycosphaerellaceae</taxon>
        <taxon>Lecanosticta</taxon>
    </lineage>
</organism>
<accession>A0AAI8Z7Y0</accession>
<dbReference type="PANTHER" id="PTHR23520">
    <property type="entry name" value="TRANSPORTER, PUTATIVE (AFU_ORTHOLOGUE AFUA_3G04000)-RELATED"/>
    <property type="match status" value="1"/>
</dbReference>
<reference evidence="5" key="1">
    <citation type="submission" date="2023-11" db="EMBL/GenBank/DDBJ databases">
        <authorList>
            <person name="Alioto T."/>
            <person name="Alioto T."/>
            <person name="Gomez Garrido J."/>
        </authorList>
    </citation>
    <scope>NUCLEOTIDE SEQUENCE</scope>
</reference>
<name>A0AAI8Z7Y0_9PEZI</name>
<gene>
    <name evidence="5" type="ORF">LECACI_7A009538</name>
</gene>
<protein>
    <submittedName>
        <fullName evidence="5">MFS-1 domain containing</fullName>
    </submittedName>
</protein>
<dbReference type="SUPFAM" id="SSF103473">
    <property type="entry name" value="MFS general substrate transporter"/>
    <property type="match status" value="1"/>
</dbReference>
<evidence type="ECO:0000313" key="6">
    <source>
        <dbReference type="Proteomes" id="UP001296104"/>
    </source>
</evidence>
<evidence type="ECO:0000259" key="4">
    <source>
        <dbReference type="PROSITE" id="PS50850"/>
    </source>
</evidence>
<evidence type="ECO:0000313" key="5">
    <source>
        <dbReference type="EMBL" id="CAK4034380.1"/>
    </source>
</evidence>
<feature type="region of interest" description="Disordered" evidence="2">
    <location>
        <begin position="462"/>
        <end position="499"/>
    </location>
</feature>
<keyword evidence="3" id="KW-1133">Transmembrane helix</keyword>
<feature type="compositionally biased region" description="Acidic residues" evidence="2">
    <location>
        <begin position="473"/>
        <end position="490"/>
    </location>
</feature>
<evidence type="ECO:0000256" key="1">
    <source>
        <dbReference type="ARBA" id="ARBA00004141"/>
    </source>
</evidence>
<dbReference type="Gene3D" id="1.20.1250.20">
    <property type="entry name" value="MFS general substrate transporter like domains"/>
    <property type="match status" value="1"/>
</dbReference>
<feature type="transmembrane region" description="Helical" evidence="3">
    <location>
        <begin position="286"/>
        <end position="308"/>
    </location>
</feature>
<feature type="region of interest" description="Disordered" evidence="2">
    <location>
        <begin position="219"/>
        <end position="271"/>
    </location>
</feature>
<dbReference type="GO" id="GO:0000329">
    <property type="term" value="C:fungal-type vacuole membrane"/>
    <property type="evidence" value="ECO:0007669"/>
    <property type="project" value="TreeGrafter"/>
</dbReference>